<name>A0AC35U5D0_9BILA</name>
<evidence type="ECO:0000313" key="1">
    <source>
        <dbReference type="Proteomes" id="UP000095286"/>
    </source>
</evidence>
<sequence length="719" mass="82928">MSFSWAGKLAKTALLTAQQKIDQVLEITTEEDAEEETITPKNELNDIEIKQEENVGDKYVGEDIIANKMVETGLKINLVTDNWDCTEKQNQIVVESEPNPSRDENTPGTISNIDSSPCSNSPNHESSNQESSEKEKDRSENKSWEPDIIVSRKNLAQDILETDTIASSDIEVIKHSDEWSTMSSHPQSMTNLSIVEKRIDKALNRTIDTSTEGKEMMETIQNLKIQLQMRDRRIEELSTSIRKGDEERGMLKKNYKSIEKELKESNKVKKVCKENEKLISELKDEGKMLSEKLGQKDKELKKMRISLNDHTQAKTDLTKLQNEIKQLKVSIETKNSEIKKLQSSNIEETNVDKIEIARLTKVVQDLQNNSKTQENFYVSKVYDVEQIKTDLEEERNTVSTLKIRLVASNAENAKLQNVLHEKDEKNSRDNLHLTIAIANLQDEYANSTSNLEKEKMALLEKINELEKNVRNKQINYDLLIRKTESLSEEITKLKSEKLKEAKQLNKLMTFVEKYKACLFSNDKVNAIMTELDCLDSRISSTKRDITLINKKYDLMKERNKAIQLSEQHNLYQNESGAGYESNEDSMEEISVLSNIETDQSFRRSSDIEIGWYTKGACNNCDTMFRYAEDIRNNADTSVSNKMHALQSAEECKKLKAEYDKLSNEFKQNEAYLEEALQMLGEKIEIIEEMKQDFIDMEKQQKQTMFDLLQKFEDGKQQNE</sequence>
<accession>A0AC35U5D0</accession>
<organism evidence="1 2">
    <name type="scientific">Rhabditophanes sp. KR3021</name>
    <dbReference type="NCBI Taxonomy" id="114890"/>
    <lineage>
        <taxon>Eukaryota</taxon>
        <taxon>Metazoa</taxon>
        <taxon>Ecdysozoa</taxon>
        <taxon>Nematoda</taxon>
        <taxon>Chromadorea</taxon>
        <taxon>Rhabditida</taxon>
        <taxon>Tylenchina</taxon>
        <taxon>Panagrolaimomorpha</taxon>
        <taxon>Strongyloidoidea</taxon>
        <taxon>Alloionematidae</taxon>
        <taxon>Rhabditophanes</taxon>
    </lineage>
</organism>
<protein>
    <submittedName>
        <fullName evidence="2">TMF_TATA_bd domain-containing protein</fullName>
    </submittedName>
</protein>
<proteinExistence type="predicted"/>
<reference evidence="2" key="1">
    <citation type="submission" date="2016-11" db="UniProtKB">
        <authorList>
            <consortium name="WormBaseParasite"/>
        </authorList>
    </citation>
    <scope>IDENTIFICATION</scope>
    <source>
        <strain evidence="2">KR3021</strain>
    </source>
</reference>
<evidence type="ECO:0000313" key="2">
    <source>
        <dbReference type="WBParaSite" id="RSKR_0000759500.1"/>
    </source>
</evidence>
<dbReference type="Proteomes" id="UP000095286">
    <property type="component" value="Unplaced"/>
</dbReference>
<dbReference type="WBParaSite" id="RSKR_0000759500.1">
    <property type="protein sequence ID" value="RSKR_0000759500.1"/>
    <property type="gene ID" value="RSKR_0000759500"/>
</dbReference>